<feature type="domain" description="HTH hxlR-type" evidence="4">
    <location>
        <begin position="12"/>
        <end position="110"/>
    </location>
</feature>
<dbReference type="Proteomes" id="UP001207742">
    <property type="component" value="Unassembled WGS sequence"/>
</dbReference>
<proteinExistence type="predicted"/>
<dbReference type="InterPro" id="IPR036388">
    <property type="entry name" value="WH-like_DNA-bd_sf"/>
</dbReference>
<dbReference type="Gene3D" id="1.10.10.10">
    <property type="entry name" value="Winged helix-like DNA-binding domain superfamily/Winged helix DNA-binding domain"/>
    <property type="match status" value="1"/>
</dbReference>
<evidence type="ECO:0000313" key="5">
    <source>
        <dbReference type="EMBL" id="MCW3484418.1"/>
    </source>
</evidence>
<keyword evidence="3" id="KW-0804">Transcription</keyword>
<dbReference type="PANTHER" id="PTHR33204:SF33">
    <property type="entry name" value="TRANSCRIPTIONAL REGULATOR, MARR FAMILY"/>
    <property type="match status" value="1"/>
</dbReference>
<evidence type="ECO:0000256" key="1">
    <source>
        <dbReference type="ARBA" id="ARBA00023015"/>
    </source>
</evidence>
<evidence type="ECO:0000313" key="6">
    <source>
        <dbReference type="Proteomes" id="UP001207742"/>
    </source>
</evidence>
<keyword evidence="1" id="KW-0805">Transcription regulation</keyword>
<protein>
    <submittedName>
        <fullName evidence="5">Helix-turn-helix transcriptional regulator</fullName>
    </submittedName>
</protein>
<comment type="caution">
    <text evidence="5">The sequence shown here is derived from an EMBL/GenBank/DDBJ whole genome shotgun (WGS) entry which is preliminary data.</text>
</comment>
<keyword evidence="2" id="KW-0238">DNA-binding</keyword>
<dbReference type="InterPro" id="IPR036390">
    <property type="entry name" value="WH_DNA-bd_sf"/>
</dbReference>
<accession>A0ABT3IKD9</accession>
<sequence length="127" mass="14646">MYERKIPKPLDCGVGIMMEIIGGKWKPCLIFNIHNGIRRPGELQKMNPAASRRVLTQQLNELEEHGVVRRVVYATVPPKVEYYLTDFGNTLVPVIVNMERWGLQHMDKVLDLMAAKKESRVVDKQPY</sequence>
<name>A0ABT3IKD9_9BACT</name>
<evidence type="ECO:0000256" key="2">
    <source>
        <dbReference type="ARBA" id="ARBA00023125"/>
    </source>
</evidence>
<dbReference type="PANTHER" id="PTHR33204">
    <property type="entry name" value="TRANSCRIPTIONAL REGULATOR, MARR FAMILY"/>
    <property type="match status" value="1"/>
</dbReference>
<evidence type="ECO:0000256" key="3">
    <source>
        <dbReference type="ARBA" id="ARBA00023163"/>
    </source>
</evidence>
<dbReference type="RefSeq" id="WP_264730020.1">
    <property type="nucleotide sequence ID" value="NZ_JAPDNR010000001.1"/>
</dbReference>
<keyword evidence="6" id="KW-1185">Reference proteome</keyword>
<reference evidence="5 6" key="1">
    <citation type="submission" date="2022-10" db="EMBL/GenBank/DDBJ databases">
        <title>Chitinophaga nivalis PC15 sp. nov., isolated from Pyeongchang county, South Korea.</title>
        <authorList>
            <person name="Trinh H.N."/>
        </authorList>
    </citation>
    <scope>NUCLEOTIDE SEQUENCE [LARGE SCALE GENOMIC DNA]</scope>
    <source>
        <strain evidence="5 6">PC14</strain>
    </source>
</reference>
<dbReference type="InterPro" id="IPR002577">
    <property type="entry name" value="HTH_HxlR"/>
</dbReference>
<organism evidence="5 6">
    <name type="scientific">Chitinophaga nivalis</name>
    <dbReference type="NCBI Taxonomy" id="2991709"/>
    <lineage>
        <taxon>Bacteria</taxon>
        <taxon>Pseudomonadati</taxon>
        <taxon>Bacteroidota</taxon>
        <taxon>Chitinophagia</taxon>
        <taxon>Chitinophagales</taxon>
        <taxon>Chitinophagaceae</taxon>
        <taxon>Chitinophaga</taxon>
    </lineage>
</organism>
<gene>
    <name evidence="5" type="ORF">OL497_10975</name>
</gene>
<dbReference type="EMBL" id="JAPDNS010000001">
    <property type="protein sequence ID" value="MCW3484418.1"/>
    <property type="molecule type" value="Genomic_DNA"/>
</dbReference>
<dbReference type="Pfam" id="PF01638">
    <property type="entry name" value="HxlR"/>
    <property type="match status" value="1"/>
</dbReference>
<dbReference type="PROSITE" id="PS51118">
    <property type="entry name" value="HTH_HXLR"/>
    <property type="match status" value="1"/>
</dbReference>
<evidence type="ECO:0000259" key="4">
    <source>
        <dbReference type="PROSITE" id="PS51118"/>
    </source>
</evidence>
<dbReference type="SUPFAM" id="SSF46785">
    <property type="entry name" value="Winged helix' DNA-binding domain"/>
    <property type="match status" value="1"/>
</dbReference>